<evidence type="ECO:0000256" key="1">
    <source>
        <dbReference type="ARBA" id="ARBA00001257"/>
    </source>
</evidence>
<dbReference type="RefSeq" id="XP_008600633.1">
    <property type="nucleotide sequence ID" value="XM_008602411.1"/>
</dbReference>
<feature type="domain" description="Peptidase S9 prolyl oligopeptidase catalytic" evidence="18">
    <location>
        <begin position="584"/>
        <end position="772"/>
    </location>
</feature>
<evidence type="ECO:0000256" key="10">
    <source>
        <dbReference type="ARBA" id="ARBA00022554"/>
    </source>
</evidence>
<dbReference type="SUPFAM" id="SSF82171">
    <property type="entry name" value="DPP6 N-terminal domain-like"/>
    <property type="match status" value="1"/>
</dbReference>
<evidence type="ECO:0000256" key="17">
    <source>
        <dbReference type="SAM" id="MobiDB-lite"/>
    </source>
</evidence>
<comment type="similarity">
    <text evidence="5">Belongs to the peptidase S9B family.</text>
</comment>
<dbReference type="GeneID" id="19890326"/>
<dbReference type="GO" id="GO:0004177">
    <property type="term" value="F:aminopeptidase activity"/>
    <property type="evidence" value="ECO:0007669"/>
    <property type="project" value="UniProtKB-KW"/>
</dbReference>
<dbReference type="EMBL" id="JH725173">
    <property type="protein sequence ID" value="EJP63670.1"/>
    <property type="molecule type" value="Genomic_DNA"/>
</dbReference>
<gene>
    <name evidence="20" type="ORF">BBA_07314</name>
</gene>
<dbReference type="GO" id="GO:0008239">
    <property type="term" value="F:dipeptidyl-peptidase activity"/>
    <property type="evidence" value="ECO:0007669"/>
    <property type="project" value="UniProtKB-EC"/>
</dbReference>
<dbReference type="GO" id="GO:0005886">
    <property type="term" value="C:plasma membrane"/>
    <property type="evidence" value="ECO:0007669"/>
    <property type="project" value="TreeGrafter"/>
</dbReference>
<comment type="catalytic activity">
    <reaction evidence="1">
        <text>Release of an N-terminal dipeptide, Xaa-Yaa-|-Zaa-, from a polypeptide, preferentially when Yaa is Pro, provided Zaa is neither Pro nor hydroxyproline.</text>
        <dbReference type="EC" id="3.4.14.5"/>
    </reaction>
</comment>
<dbReference type="HOGENOM" id="CLU_006105_0_2_1"/>
<keyword evidence="14" id="KW-0720">Serine protease</keyword>
<dbReference type="PANTHER" id="PTHR11731">
    <property type="entry name" value="PROTEASE FAMILY S9B,C DIPEPTIDYL-PEPTIDASE IV-RELATED"/>
    <property type="match status" value="1"/>
</dbReference>
<dbReference type="STRING" id="655819.J4VZE3"/>
<dbReference type="PANTHER" id="PTHR11731:SF162">
    <property type="entry name" value="DIPEPTIDYL PEPTIDASE 4-RELATED"/>
    <property type="match status" value="1"/>
</dbReference>
<evidence type="ECO:0000259" key="18">
    <source>
        <dbReference type="Pfam" id="PF00326"/>
    </source>
</evidence>
<evidence type="ECO:0000313" key="21">
    <source>
        <dbReference type="Proteomes" id="UP000002762"/>
    </source>
</evidence>
<keyword evidence="8" id="KW-0031">Aminopeptidase</keyword>
<accession>J4VZE3</accession>
<keyword evidence="9" id="KW-0964">Secreted</keyword>
<dbReference type="GO" id="GO:0006508">
    <property type="term" value="P:proteolysis"/>
    <property type="evidence" value="ECO:0007669"/>
    <property type="project" value="UniProtKB-KW"/>
</dbReference>
<dbReference type="InterPro" id="IPR029058">
    <property type="entry name" value="AB_hydrolase_fold"/>
</dbReference>
<evidence type="ECO:0000259" key="19">
    <source>
        <dbReference type="Pfam" id="PF00930"/>
    </source>
</evidence>
<evidence type="ECO:0000256" key="2">
    <source>
        <dbReference type="ARBA" id="ARBA00002218"/>
    </source>
</evidence>
<keyword evidence="13" id="KW-0378">Hydrolase</keyword>
<evidence type="ECO:0000256" key="11">
    <source>
        <dbReference type="ARBA" id="ARBA00022670"/>
    </source>
</evidence>
<dbReference type="GO" id="GO:0005774">
    <property type="term" value="C:vacuolar membrane"/>
    <property type="evidence" value="ECO:0007669"/>
    <property type="project" value="UniProtKB-SubCell"/>
</dbReference>
<comment type="subcellular location">
    <subcellularLocation>
        <location evidence="4">Secreted</location>
    </subcellularLocation>
    <subcellularLocation>
        <location evidence="3">Vacuole membrane</location>
        <topology evidence="3">Single-pass type II membrane protein</topology>
    </subcellularLocation>
</comment>
<dbReference type="SUPFAM" id="SSF53474">
    <property type="entry name" value="alpha/beta-Hydrolases"/>
    <property type="match status" value="1"/>
</dbReference>
<dbReference type="InterPro" id="IPR050278">
    <property type="entry name" value="Serine_Prot_S9B/DPPIV"/>
</dbReference>
<dbReference type="GO" id="GO:0008236">
    <property type="term" value="F:serine-type peptidase activity"/>
    <property type="evidence" value="ECO:0007669"/>
    <property type="project" value="UniProtKB-KW"/>
</dbReference>
<dbReference type="EC" id="3.4.14.5" evidence="6"/>
<dbReference type="Proteomes" id="UP000002762">
    <property type="component" value="Unassembled WGS sequence"/>
</dbReference>
<reference evidence="20 21" key="1">
    <citation type="journal article" date="2012" name="Sci. Rep.">
        <title>Genomic perspectives on the evolution of fungal entomopathogenicity in Beauveria bassiana.</title>
        <authorList>
            <person name="Xiao G."/>
            <person name="Ying S.H."/>
            <person name="Zheng P."/>
            <person name="Wang Z.L."/>
            <person name="Zhang S."/>
            <person name="Xie X.Q."/>
            <person name="Shang Y."/>
            <person name="St Leger R.J."/>
            <person name="Zhao G.P."/>
            <person name="Wang C."/>
            <person name="Feng M.G."/>
        </authorList>
    </citation>
    <scope>NUCLEOTIDE SEQUENCE [LARGE SCALE GENOMIC DNA]</scope>
    <source>
        <strain evidence="20 21">ARSEF 2860</strain>
    </source>
</reference>
<keyword evidence="12" id="KW-0732">Signal</keyword>
<dbReference type="Gene3D" id="3.40.50.1820">
    <property type="entry name" value="alpha/beta hydrolase"/>
    <property type="match status" value="1"/>
</dbReference>
<feature type="domain" description="Dipeptidylpeptidase IV N-terminal" evidence="19">
    <location>
        <begin position="128"/>
        <end position="488"/>
    </location>
</feature>
<evidence type="ECO:0000256" key="12">
    <source>
        <dbReference type="ARBA" id="ARBA00022729"/>
    </source>
</evidence>
<name>J4VZE3_BEAB2</name>
<evidence type="ECO:0000256" key="4">
    <source>
        <dbReference type="ARBA" id="ARBA00004613"/>
    </source>
</evidence>
<evidence type="ECO:0000256" key="9">
    <source>
        <dbReference type="ARBA" id="ARBA00022525"/>
    </source>
</evidence>
<dbReference type="Gene3D" id="2.140.10.30">
    <property type="entry name" value="Dipeptidylpeptidase IV, N-terminal domain"/>
    <property type="match status" value="1"/>
</dbReference>
<keyword evidence="11" id="KW-0645">Protease</keyword>
<dbReference type="InParanoid" id="J4VZE3"/>
<keyword evidence="10" id="KW-0926">Vacuole</keyword>
<evidence type="ECO:0000256" key="3">
    <source>
        <dbReference type="ARBA" id="ARBA00004576"/>
    </source>
</evidence>
<evidence type="ECO:0000313" key="20">
    <source>
        <dbReference type="EMBL" id="EJP63670.1"/>
    </source>
</evidence>
<evidence type="ECO:0000256" key="14">
    <source>
        <dbReference type="ARBA" id="ARBA00022825"/>
    </source>
</evidence>
<keyword evidence="21" id="KW-1185">Reference proteome</keyword>
<dbReference type="Pfam" id="PF00326">
    <property type="entry name" value="Peptidase_S9"/>
    <property type="match status" value="1"/>
</dbReference>
<evidence type="ECO:0000256" key="5">
    <source>
        <dbReference type="ARBA" id="ARBA00006150"/>
    </source>
</evidence>
<dbReference type="AlphaFoldDB" id="J4VZE3"/>
<dbReference type="InterPro" id="IPR002469">
    <property type="entry name" value="Peptidase_S9B_N"/>
</dbReference>
<evidence type="ECO:0000256" key="6">
    <source>
        <dbReference type="ARBA" id="ARBA00012062"/>
    </source>
</evidence>
<keyword evidence="15" id="KW-0325">Glycoprotein</keyword>
<evidence type="ECO:0000256" key="16">
    <source>
        <dbReference type="ARBA" id="ARBA00030567"/>
    </source>
</evidence>
<dbReference type="FunFam" id="3.40.50.1820:FF:000003">
    <property type="entry name" value="Dipeptidyl peptidase 4"/>
    <property type="match status" value="1"/>
</dbReference>
<evidence type="ECO:0000256" key="8">
    <source>
        <dbReference type="ARBA" id="ARBA00022438"/>
    </source>
</evidence>
<protein>
    <recommendedName>
        <fullName evidence="7">Probable dipeptidyl-aminopeptidase B</fullName>
        <ecNumber evidence="6">3.4.14.5</ecNumber>
    </recommendedName>
    <alternativeName>
        <fullName evidence="16">Dipeptidyl peptidase IV</fullName>
    </alternativeName>
</protein>
<proteinExistence type="inferred from homology"/>
<dbReference type="OrthoDB" id="16520at2759"/>
<dbReference type="InterPro" id="IPR001375">
    <property type="entry name" value="Peptidase_S9_cat"/>
</dbReference>
<evidence type="ECO:0000256" key="15">
    <source>
        <dbReference type="ARBA" id="ARBA00023180"/>
    </source>
</evidence>
<organism evidence="20 21">
    <name type="scientific">Beauveria bassiana (strain ARSEF 2860)</name>
    <name type="common">White muscardine disease fungus</name>
    <name type="synonym">Tritirachium shiotae</name>
    <dbReference type="NCBI Taxonomy" id="655819"/>
    <lineage>
        <taxon>Eukaryota</taxon>
        <taxon>Fungi</taxon>
        <taxon>Dikarya</taxon>
        <taxon>Ascomycota</taxon>
        <taxon>Pezizomycotina</taxon>
        <taxon>Sordariomycetes</taxon>
        <taxon>Hypocreomycetidae</taxon>
        <taxon>Hypocreales</taxon>
        <taxon>Cordycipitaceae</taxon>
        <taxon>Beauveria</taxon>
    </lineage>
</organism>
<evidence type="ECO:0000256" key="7">
    <source>
        <dbReference type="ARBA" id="ARBA00014118"/>
    </source>
</evidence>
<dbReference type="Pfam" id="PF00930">
    <property type="entry name" value="DPPIV_N"/>
    <property type="match status" value="1"/>
</dbReference>
<evidence type="ECO:0000256" key="13">
    <source>
        <dbReference type="ARBA" id="ARBA00022801"/>
    </source>
</evidence>
<comment type="function">
    <text evidence="2">Type IV dipeptidyl-peptidase which removes N-terminal dipeptides sequentially from polypeptides having unsubstituted N-termini provided that the penultimate residue is proline.</text>
</comment>
<sequence length="795" mass="88896">MDIVSAKTAQAVNRAGNASSLQEAMKTKVCIAFVVSVAAAHGIQAAQLPFPAKSSGERLLSYNETTPTPRLRPKTTQVTWTSTGGEDGQYISRNADGDLVREDIVTGNSTVFVEKSQIPDDMDDYWISANGHAVLFAVNATKEYRSSSLADYLILDTSTGKTRALVENQAGDIQFAQFSPTGDSIAFIRGNDLHVRDSNGTVHRITTNGGPDQFNGVPDWVYQEEVLSAASALWYSPDGKFIAYLSLNETGVGTYTIPYFMNGKEYAPVYPKELKLRYPKVGTTNPRVSLHLLDVKSRESKNIPIDAFGDETIIGEVAWVTKTHEKFIYRAFNRVQDLDKHITVDTSTGESKVVRERNGTDGWFENEKNVRFAGSLRANSNSTYYVDTSDESGWTHLYLYPVEGGQSIQLTSGDWEVRSINKVDTKRKTVAFVASKRHSTEAHLYSVSWETWKTTPLVDDSKPAYYGASFSKGGGYYILSYQGPEIPYQQLVSINSTTPLRTLESNEAYYNKTQQYKLPNTTWFELQHPDGFSLNVQQRLPANFDPGRKYPVLFNPYGGPNSQSVKKSYAGLNWAAYIGSDPELEYITYVVDNRGTSSKGRKFRCSVVKQLGTLEAEDQIWAARELASRFSYINIDKFGMWGWSFGGYLTSKVVEADSGAFTFGLITAPTDWRLYDSVYTERYMKRLEDNESSYNQTAVRNVDGFKSIAGGVAIMHGTGDDNVHYQNTAALVDLLVGSKLSPSKLKVVPFTDSTHSISYNQASTYLYRFLTARLWDEVQRKDKGLVHQWSRRERA</sequence>
<feature type="region of interest" description="Disordered" evidence="17">
    <location>
        <begin position="63"/>
        <end position="87"/>
    </location>
</feature>
<dbReference type="GO" id="GO:0005576">
    <property type="term" value="C:extracellular region"/>
    <property type="evidence" value="ECO:0007669"/>
    <property type="project" value="UniProtKB-SubCell"/>
</dbReference>